<name>A0A383W1I5_TETOB</name>
<protein>
    <recommendedName>
        <fullName evidence="3">F-box domain-containing protein</fullName>
    </recommendedName>
</protein>
<dbReference type="EMBL" id="FNXT01001058">
    <property type="protein sequence ID" value="SZX71545.1"/>
    <property type="molecule type" value="Genomic_DNA"/>
</dbReference>
<gene>
    <name evidence="1" type="ORF">BQ4739_LOCUS11682</name>
</gene>
<organism evidence="1 2">
    <name type="scientific">Tetradesmus obliquus</name>
    <name type="common">Green alga</name>
    <name type="synonym">Acutodesmus obliquus</name>
    <dbReference type="NCBI Taxonomy" id="3088"/>
    <lineage>
        <taxon>Eukaryota</taxon>
        <taxon>Viridiplantae</taxon>
        <taxon>Chlorophyta</taxon>
        <taxon>core chlorophytes</taxon>
        <taxon>Chlorophyceae</taxon>
        <taxon>CS clade</taxon>
        <taxon>Sphaeropleales</taxon>
        <taxon>Scenedesmaceae</taxon>
        <taxon>Tetradesmus</taxon>
    </lineage>
</organism>
<reference evidence="1 2" key="1">
    <citation type="submission" date="2016-10" db="EMBL/GenBank/DDBJ databases">
        <authorList>
            <person name="Cai Z."/>
        </authorList>
    </citation>
    <scope>NUCLEOTIDE SEQUENCE [LARGE SCALE GENOMIC DNA]</scope>
</reference>
<dbReference type="AlphaFoldDB" id="A0A383W1I5"/>
<proteinExistence type="predicted"/>
<evidence type="ECO:0000313" key="1">
    <source>
        <dbReference type="EMBL" id="SZX71545.1"/>
    </source>
</evidence>
<dbReference type="Proteomes" id="UP000256970">
    <property type="component" value="Unassembled WGS sequence"/>
</dbReference>
<sequence length="352" mass="37604">MQDVQVVAALLQTSKQLQQAATHLLAGQLAVALQVQTLQQAHSFAQWLRTNACVVRSLELQLPSSSSSSAVGARRLAAVTALELSLRHAAAAGSLQLHSFTLRGSISSPRVLHQLPALHPTQLIADVNANSSVSIQAIAALSNLQRLQLQCTAADDADVFHPLAAGFQQQTHMKIGPVTPAQLQLLPPKLQQLHVTMRLLHNPHQLLQLAPWLQQHASIVKSLHFMEGNDFVNQYRGWRLATAALVAALQAASPQRAAAAAAAVAGNPAAAEPFASSWQLQSCTLGVYEAVRGGEAPLLQYLPATSLQHLACALDWRSAAQIAALGQLTALRTLSVEASCAKRDLYYHKVAL</sequence>
<accession>A0A383W1I5</accession>
<evidence type="ECO:0000313" key="2">
    <source>
        <dbReference type="Proteomes" id="UP000256970"/>
    </source>
</evidence>
<keyword evidence="2" id="KW-1185">Reference proteome</keyword>
<evidence type="ECO:0008006" key="3">
    <source>
        <dbReference type="Google" id="ProtNLM"/>
    </source>
</evidence>